<keyword evidence="6 7" id="KW-0472">Membrane</keyword>
<accession>A0A7W8EB90</accession>
<keyword evidence="4 7" id="KW-0812">Transmembrane</keyword>
<dbReference type="Pfam" id="PF05977">
    <property type="entry name" value="MFS_3"/>
    <property type="match status" value="1"/>
</dbReference>
<evidence type="ECO:0000256" key="5">
    <source>
        <dbReference type="ARBA" id="ARBA00022989"/>
    </source>
</evidence>
<gene>
    <name evidence="9" type="ORF">HDF15_003859</name>
</gene>
<dbReference type="InterPro" id="IPR010290">
    <property type="entry name" value="TM_effector"/>
</dbReference>
<feature type="transmembrane region" description="Helical" evidence="7">
    <location>
        <begin position="110"/>
        <end position="132"/>
    </location>
</feature>
<evidence type="ECO:0000259" key="8">
    <source>
        <dbReference type="PROSITE" id="PS50850"/>
    </source>
</evidence>
<evidence type="ECO:0000256" key="7">
    <source>
        <dbReference type="SAM" id="Phobius"/>
    </source>
</evidence>
<dbReference type="SUPFAM" id="SSF103473">
    <property type="entry name" value="MFS general substrate transporter"/>
    <property type="match status" value="1"/>
</dbReference>
<organism evidence="9 10">
    <name type="scientific">Granulicella mallensis</name>
    <dbReference type="NCBI Taxonomy" id="940614"/>
    <lineage>
        <taxon>Bacteria</taxon>
        <taxon>Pseudomonadati</taxon>
        <taxon>Acidobacteriota</taxon>
        <taxon>Terriglobia</taxon>
        <taxon>Terriglobales</taxon>
        <taxon>Acidobacteriaceae</taxon>
        <taxon>Granulicella</taxon>
    </lineage>
</organism>
<dbReference type="PROSITE" id="PS50850">
    <property type="entry name" value="MFS"/>
    <property type="match status" value="1"/>
</dbReference>
<feature type="transmembrane region" description="Helical" evidence="7">
    <location>
        <begin position="304"/>
        <end position="322"/>
    </location>
</feature>
<protein>
    <submittedName>
        <fullName evidence="9">MFS family permease</fullName>
    </submittedName>
</protein>
<sequence>MSGPAISPDSQEISSPGSSISHAWRALRHRNFKLFFFGQSISVIGNWMTRLATTWLVYHLTHSALLLGIVSFAGQIVSFALGPFAGVWVERLHRRNLLVGTQAAAAIQSLAMAALTLAHVITLWEIIALTALQGVINAFDMPARQSFLVQMVDDRNDLSNAIAINSSMANGARLIGPAIAGLVVAAFGEGGCFLIDGLSYFAVIASLLLMRIKPQGIQRSKANMFEQIREGWDYVSGFRPIRTILLLFSLISLMGYSWSVLLPIFAAQVLHGGVTTLGWLMGAAGIGALVSAISLAFRKSVVGLTRMLQVASGMLGVALILFGLSHTLWLSIVLMVFVGFGMLQAASASNTIIQSLVPEDKRARAMSYYTMAFFGSAPFGSLFAGALADRIGASHTVMVTGTFCIAGSLWFTFELPKVNAVIRPIYRKMGLLPARDIDGMPDVQEPAL</sequence>
<feature type="transmembrane region" description="Helical" evidence="7">
    <location>
        <begin position="244"/>
        <end position="265"/>
    </location>
</feature>
<dbReference type="RefSeq" id="WP_184258225.1">
    <property type="nucleotide sequence ID" value="NZ_JACHIO010000017.1"/>
</dbReference>
<feature type="transmembrane region" description="Helical" evidence="7">
    <location>
        <begin position="34"/>
        <end position="58"/>
    </location>
</feature>
<evidence type="ECO:0000256" key="1">
    <source>
        <dbReference type="ARBA" id="ARBA00004651"/>
    </source>
</evidence>
<feature type="transmembrane region" description="Helical" evidence="7">
    <location>
        <begin position="393"/>
        <end position="413"/>
    </location>
</feature>
<dbReference type="InterPro" id="IPR020846">
    <property type="entry name" value="MFS_dom"/>
</dbReference>
<keyword evidence="5 7" id="KW-1133">Transmembrane helix</keyword>
<evidence type="ECO:0000256" key="2">
    <source>
        <dbReference type="ARBA" id="ARBA00022448"/>
    </source>
</evidence>
<dbReference type="GO" id="GO:0005886">
    <property type="term" value="C:plasma membrane"/>
    <property type="evidence" value="ECO:0007669"/>
    <property type="project" value="UniProtKB-SubCell"/>
</dbReference>
<dbReference type="Proteomes" id="UP000584867">
    <property type="component" value="Unassembled WGS sequence"/>
</dbReference>
<feature type="transmembrane region" description="Helical" evidence="7">
    <location>
        <begin position="178"/>
        <end position="209"/>
    </location>
</feature>
<proteinExistence type="predicted"/>
<comment type="subcellular location">
    <subcellularLocation>
        <location evidence="1">Cell membrane</location>
        <topology evidence="1">Multi-pass membrane protein</topology>
    </subcellularLocation>
</comment>
<dbReference type="PANTHER" id="PTHR23513">
    <property type="entry name" value="INTEGRAL MEMBRANE EFFLUX PROTEIN-RELATED"/>
    <property type="match status" value="1"/>
</dbReference>
<dbReference type="Gene3D" id="1.20.1250.20">
    <property type="entry name" value="MFS general substrate transporter like domains"/>
    <property type="match status" value="1"/>
</dbReference>
<dbReference type="InterPro" id="IPR036259">
    <property type="entry name" value="MFS_trans_sf"/>
</dbReference>
<dbReference type="CDD" id="cd06173">
    <property type="entry name" value="MFS_MefA_like"/>
    <property type="match status" value="1"/>
</dbReference>
<dbReference type="EMBL" id="JACHIO010000017">
    <property type="protein sequence ID" value="MBB5065491.1"/>
    <property type="molecule type" value="Genomic_DNA"/>
</dbReference>
<name>A0A7W8EB90_9BACT</name>
<feature type="transmembrane region" description="Helical" evidence="7">
    <location>
        <begin position="64"/>
        <end position="89"/>
    </location>
</feature>
<dbReference type="AlphaFoldDB" id="A0A7W8EB90"/>
<evidence type="ECO:0000313" key="9">
    <source>
        <dbReference type="EMBL" id="MBB5065491.1"/>
    </source>
</evidence>
<keyword evidence="3" id="KW-1003">Cell membrane</keyword>
<evidence type="ECO:0000256" key="6">
    <source>
        <dbReference type="ARBA" id="ARBA00023136"/>
    </source>
</evidence>
<feature type="transmembrane region" description="Helical" evidence="7">
    <location>
        <begin position="277"/>
        <end position="297"/>
    </location>
</feature>
<reference evidence="9 10" key="1">
    <citation type="submission" date="2020-08" db="EMBL/GenBank/DDBJ databases">
        <title>Genomic Encyclopedia of Type Strains, Phase IV (KMG-V): Genome sequencing to study the core and pangenomes of soil and plant-associated prokaryotes.</title>
        <authorList>
            <person name="Whitman W."/>
        </authorList>
    </citation>
    <scope>NUCLEOTIDE SEQUENCE [LARGE SCALE GENOMIC DNA]</scope>
    <source>
        <strain evidence="9 10">X5P3</strain>
    </source>
</reference>
<keyword evidence="2" id="KW-0813">Transport</keyword>
<evidence type="ECO:0000256" key="3">
    <source>
        <dbReference type="ARBA" id="ARBA00022475"/>
    </source>
</evidence>
<evidence type="ECO:0000256" key="4">
    <source>
        <dbReference type="ARBA" id="ARBA00022692"/>
    </source>
</evidence>
<dbReference type="PANTHER" id="PTHR23513:SF11">
    <property type="entry name" value="STAPHYLOFERRIN A TRANSPORTER"/>
    <property type="match status" value="1"/>
</dbReference>
<feature type="transmembrane region" description="Helical" evidence="7">
    <location>
        <begin position="328"/>
        <end position="347"/>
    </location>
</feature>
<comment type="caution">
    <text evidence="9">The sequence shown here is derived from an EMBL/GenBank/DDBJ whole genome shotgun (WGS) entry which is preliminary data.</text>
</comment>
<feature type="domain" description="Major facilitator superfamily (MFS) profile" evidence="8">
    <location>
        <begin position="26"/>
        <end position="419"/>
    </location>
</feature>
<feature type="transmembrane region" description="Helical" evidence="7">
    <location>
        <begin position="368"/>
        <end position="387"/>
    </location>
</feature>
<dbReference type="GO" id="GO:0022857">
    <property type="term" value="F:transmembrane transporter activity"/>
    <property type="evidence" value="ECO:0007669"/>
    <property type="project" value="InterPro"/>
</dbReference>
<evidence type="ECO:0000313" key="10">
    <source>
        <dbReference type="Proteomes" id="UP000584867"/>
    </source>
</evidence>